<dbReference type="CDD" id="cd00093">
    <property type="entry name" value="HTH_XRE"/>
    <property type="match status" value="1"/>
</dbReference>
<dbReference type="InterPro" id="IPR010982">
    <property type="entry name" value="Lambda_DNA-bd_dom_sf"/>
</dbReference>
<dbReference type="InterPro" id="IPR001387">
    <property type="entry name" value="Cro/C1-type_HTH"/>
</dbReference>
<evidence type="ECO:0000313" key="3">
    <source>
        <dbReference type="Proteomes" id="UP001177595"/>
    </source>
</evidence>
<dbReference type="InterPro" id="IPR052345">
    <property type="entry name" value="Rad_response_metalloprotease"/>
</dbReference>
<dbReference type="SUPFAM" id="SSF47413">
    <property type="entry name" value="lambda repressor-like DNA-binding domains"/>
    <property type="match status" value="1"/>
</dbReference>
<dbReference type="PROSITE" id="PS50943">
    <property type="entry name" value="HTH_CROC1"/>
    <property type="match status" value="1"/>
</dbReference>
<gene>
    <name evidence="2" type="ORF">QE210_12385</name>
</gene>
<evidence type="ECO:0000313" key="2">
    <source>
        <dbReference type="EMBL" id="WGM00651.1"/>
    </source>
</evidence>
<dbReference type="Proteomes" id="UP001177595">
    <property type="component" value="Chromosome"/>
</dbReference>
<dbReference type="Pfam" id="PF01381">
    <property type="entry name" value="HTH_3"/>
    <property type="match status" value="1"/>
</dbReference>
<dbReference type="AlphaFoldDB" id="A0AA95K8R1"/>
<dbReference type="EMBL" id="CP123504">
    <property type="protein sequence ID" value="WGM00651.1"/>
    <property type="molecule type" value="Genomic_DNA"/>
</dbReference>
<dbReference type="SMART" id="SM00530">
    <property type="entry name" value="HTH_XRE"/>
    <property type="match status" value="1"/>
</dbReference>
<dbReference type="GO" id="GO:0003677">
    <property type="term" value="F:DNA binding"/>
    <property type="evidence" value="ECO:0007669"/>
    <property type="project" value="InterPro"/>
</dbReference>
<organism evidence="2 3">
    <name type="scientific">Arsenophonus nasoniae</name>
    <name type="common">son-killer infecting Nasonia vitripennis</name>
    <dbReference type="NCBI Taxonomy" id="638"/>
    <lineage>
        <taxon>Bacteria</taxon>
        <taxon>Pseudomonadati</taxon>
        <taxon>Pseudomonadota</taxon>
        <taxon>Gammaproteobacteria</taxon>
        <taxon>Enterobacterales</taxon>
        <taxon>Morganellaceae</taxon>
        <taxon>Arsenophonus</taxon>
    </lineage>
</organism>
<feature type="domain" description="HTH cro/C1-type" evidence="1">
    <location>
        <begin position="13"/>
        <end position="67"/>
    </location>
</feature>
<sequence length="136" mass="15712">MKDQKSINSSLRIIQVLKKNGWSQSDLARRLSLSPQAIQQWVKGISSPRGTNLKKLSEITGFPPHWFFMDEAEEKASHSNVIKSAKLSEQHRILIELFEKLPESEKNLLIDSLHEKQRHYDKLLEELAKARGKKII</sequence>
<dbReference type="RefSeq" id="WP_280624225.1">
    <property type="nucleotide sequence ID" value="NZ_CP123504.1"/>
</dbReference>
<protein>
    <submittedName>
        <fullName evidence="2">Helix-turn-helix domain-containing protein</fullName>
    </submittedName>
</protein>
<dbReference type="Gene3D" id="1.10.260.40">
    <property type="entry name" value="lambda repressor-like DNA-binding domains"/>
    <property type="match status" value="1"/>
</dbReference>
<reference evidence="2" key="1">
    <citation type="submission" date="2023-04" db="EMBL/GenBank/DDBJ databases">
        <title>Genome dynamics across the evolutionary transition to endosymbiosis.</title>
        <authorList>
            <person name="Siozios S."/>
            <person name="Nadal-Jimenez P."/>
            <person name="Azagi T."/>
            <person name="Sprong H."/>
            <person name="Frost C.L."/>
            <person name="Parratt S.R."/>
            <person name="Taylor G."/>
            <person name="Brettell L."/>
            <person name="Lew K.C."/>
            <person name="Croft L."/>
            <person name="King K.C."/>
            <person name="Brockhurst M.A."/>
            <person name="Hypsa V."/>
            <person name="Novakova E."/>
            <person name="Darby A.C."/>
            <person name="Hurst G.D.D."/>
        </authorList>
    </citation>
    <scope>NUCLEOTIDE SEQUENCE</scope>
    <source>
        <strain evidence="2">APv</strain>
    </source>
</reference>
<dbReference type="PANTHER" id="PTHR43236">
    <property type="entry name" value="ANTITOXIN HIGA1"/>
    <property type="match status" value="1"/>
</dbReference>
<proteinExistence type="predicted"/>
<accession>A0AA95K8R1</accession>
<evidence type="ECO:0000259" key="1">
    <source>
        <dbReference type="PROSITE" id="PS50943"/>
    </source>
</evidence>
<name>A0AA95K8R1_9GAMM</name>
<dbReference type="PANTHER" id="PTHR43236:SF2">
    <property type="entry name" value="BLL0069 PROTEIN"/>
    <property type="match status" value="1"/>
</dbReference>